<dbReference type="EMBL" id="VEPZ02000555">
    <property type="protein sequence ID" value="KAE8722761.1"/>
    <property type="molecule type" value="Genomic_DNA"/>
</dbReference>
<dbReference type="Pfam" id="PF13456">
    <property type="entry name" value="RVT_3"/>
    <property type="match status" value="1"/>
</dbReference>
<dbReference type="InterPro" id="IPR044730">
    <property type="entry name" value="RNase_H-like_dom_plant"/>
</dbReference>
<dbReference type="Pfam" id="PF13966">
    <property type="entry name" value="zf-RVT"/>
    <property type="match status" value="1"/>
</dbReference>
<dbReference type="PANTHER" id="PTHR47723:SF19">
    <property type="entry name" value="POLYNUCLEOTIDYL TRANSFERASE, RIBONUCLEASE H-LIKE SUPERFAMILY PROTEIN"/>
    <property type="match status" value="1"/>
</dbReference>
<dbReference type="InterPro" id="IPR002156">
    <property type="entry name" value="RNaseH_domain"/>
</dbReference>
<gene>
    <name evidence="3" type="ORF">F3Y22_tig00013680pilonHSYRG00053</name>
</gene>
<dbReference type="GO" id="GO:0004523">
    <property type="term" value="F:RNA-DNA hybrid ribonuclease activity"/>
    <property type="evidence" value="ECO:0007669"/>
    <property type="project" value="InterPro"/>
</dbReference>
<evidence type="ECO:0000259" key="1">
    <source>
        <dbReference type="Pfam" id="PF13456"/>
    </source>
</evidence>
<evidence type="ECO:0008006" key="5">
    <source>
        <dbReference type="Google" id="ProtNLM"/>
    </source>
</evidence>
<dbReference type="GO" id="GO:0003676">
    <property type="term" value="F:nucleic acid binding"/>
    <property type="evidence" value="ECO:0007669"/>
    <property type="project" value="InterPro"/>
</dbReference>
<reference evidence="3" key="1">
    <citation type="submission" date="2019-09" db="EMBL/GenBank/DDBJ databases">
        <title>Draft genome information of white flower Hibiscus syriacus.</title>
        <authorList>
            <person name="Kim Y.-M."/>
        </authorList>
    </citation>
    <scope>NUCLEOTIDE SEQUENCE [LARGE SCALE GENOMIC DNA]</scope>
    <source>
        <strain evidence="3">YM2019G1</strain>
    </source>
</reference>
<accession>A0A6A3C3X9</accession>
<evidence type="ECO:0000313" key="4">
    <source>
        <dbReference type="Proteomes" id="UP000436088"/>
    </source>
</evidence>
<sequence>MVYSKSSTFRNKLLTNDERCKRGISESASCHRCSCSIESVLHVLRDCPSTSALWNRILPPNMKSSFFNLDIHSWIHMNIMANSIHPIWGMPWKFLFGAFSWSIWKRKNEFYFNAGAPSDSEVKRSSLNWASYFNGILINRSSNSGLQQGQKRWRAPDSGCCCLNVDGAVSQPSGEGAIDGLIRDNDGNWIIGFHKAVGILDALHAELWAMHDGLLFSWQQGFESFQL</sequence>
<dbReference type="AlphaFoldDB" id="A0A6A3C3X9"/>
<dbReference type="Proteomes" id="UP000436088">
    <property type="component" value="Unassembled WGS sequence"/>
</dbReference>
<dbReference type="InterPro" id="IPR026960">
    <property type="entry name" value="RVT-Znf"/>
</dbReference>
<comment type="caution">
    <text evidence="3">The sequence shown here is derived from an EMBL/GenBank/DDBJ whole genome shotgun (WGS) entry which is preliminary data.</text>
</comment>
<evidence type="ECO:0000259" key="2">
    <source>
        <dbReference type="Pfam" id="PF13966"/>
    </source>
</evidence>
<dbReference type="InterPro" id="IPR012337">
    <property type="entry name" value="RNaseH-like_sf"/>
</dbReference>
<feature type="domain" description="RNase H type-1" evidence="1">
    <location>
        <begin position="164"/>
        <end position="224"/>
    </location>
</feature>
<evidence type="ECO:0000313" key="3">
    <source>
        <dbReference type="EMBL" id="KAE8722761.1"/>
    </source>
</evidence>
<dbReference type="SUPFAM" id="SSF53098">
    <property type="entry name" value="Ribonuclease H-like"/>
    <property type="match status" value="1"/>
</dbReference>
<dbReference type="PANTHER" id="PTHR47723">
    <property type="entry name" value="OS05G0353850 PROTEIN"/>
    <property type="match status" value="1"/>
</dbReference>
<feature type="domain" description="Reverse transcriptase zinc-binding" evidence="2">
    <location>
        <begin position="9"/>
        <end position="54"/>
    </location>
</feature>
<protein>
    <recommendedName>
        <fullName evidence="5">RNase H type-1 domain-containing protein</fullName>
    </recommendedName>
</protein>
<dbReference type="InterPro" id="IPR053151">
    <property type="entry name" value="RNase_H-like"/>
</dbReference>
<keyword evidence="4" id="KW-1185">Reference proteome</keyword>
<name>A0A6A3C3X9_HIBSY</name>
<dbReference type="CDD" id="cd06222">
    <property type="entry name" value="RNase_H_like"/>
    <property type="match status" value="1"/>
</dbReference>
<organism evidence="3 4">
    <name type="scientific">Hibiscus syriacus</name>
    <name type="common">Rose of Sharon</name>
    <dbReference type="NCBI Taxonomy" id="106335"/>
    <lineage>
        <taxon>Eukaryota</taxon>
        <taxon>Viridiplantae</taxon>
        <taxon>Streptophyta</taxon>
        <taxon>Embryophyta</taxon>
        <taxon>Tracheophyta</taxon>
        <taxon>Spermatophyta</taxon>
        <taxon>Magnoliopsida</taxon>
        <taxon>eudicotyledons</taxon>
        <taxon>Gunneridae</taxon>
        <taxon>Pentapetalae</taxon>
        <taxon>rosids</taxon>
        <taxon>malvids</taxon>
        <taxon>Malvales</taxon>
        <taxon>Malvaceae</taxon>
        <taxon>Malvoideae</taxon>
        <taxon>Hibiscus</taxon>
    </lineage>
</organism>
<proteinExistence type="predicted"/>